<proteinExistence type="predicted"/>
<name>A0A8H6MJ61_9PEZI</name>
<accession>A0A8H6MJ61</accession>
<protein>
    <submittedName>
        <fullName evidence="1">Toxin biosynthesis protein</fullName>
    </submittedName>
</protein>
<dbReference type="AlphaFoldDB" id="A0A8H6MJ61"/>
<keyword evidence="2" id="KW-1185">Reference proteome</keyword>
<evidence type="ECO:0000313" key="1">
    <source>
        <dbReference type="EMBL" id="KAF6788145.1"/>
    </source>
</evidence>
<dbReference type="EMBL" id="WIGN01000575">
    <property type="protein sequence ID" value="KAF6788145.1"/>
    <property type="molecule type" value="Genomic_DNA"/>
</dbReference>
<organism evidence="1 2">
    <name type="scientific">Colletotrichum sojae</name>
    <dbReference type="NCBI Taxonomy" id="2175907"/>
    <lineage>
        <taxon>Eukaryota</taxon>
        <taxon>Fungi</taxon>
        <taxon>Dikarya</taxon>
        <taxon>Ascomycota</taxon>
        <taxon>Pezizomycotina</taxon>
        <taxon>Sordariomycetes</taxon>
        <taxon>Hypocreomycetidae</taxon>
        <taxon>Glomerellales</taxon>
        <taxon>Glomerellaceae</taxon>
        <taxon>Colletotrichum</taxon>
        <taxon>Colletotrichum orchidearum species complex</taxon>
    </lineage>
</organism>
<sequence length="132" mass="15181">MHILLSQHPLPWCLLSTACFFMAIQQQLGRLRLALSLTHLLAIYKALALCDITLIPYPDIWVTVALGATLHTSSLLFLRRSIVGPGHGTARQRLRETFRIWINYRLLPSVEKEQGYRRRPTARERGVFFVGR</sequence>
<reference evidence="1 2" key="1">
    <citation type="journal article" date="2020" name="Phytopathology">
        <title>Genome Sequence Resources of Colletotrichum truncatum, C. plurivorum, C. musicola, and C. sojae: Four Species Pathogenic to Soybean (Glycine max).</title>
        <authorList>
            <person name="Rogerio F."/>
            <person name="Boufleur T.R."/>
            <person name="Ciampi-Guillardi M."/>
            <person name="Sukno S.A."/>
            <person name="Thon M.R."/>
            <person name="Massola Junior N.S."/>
            <person name="Baroncelli R."/>
        </authorList>
    </citation>
    <scope>NUCLEOTIDE SEQUENCE [LARGE SCALE GENOMIC DNA]</scope>
    <source>
        <strain evidence="1 2">LFN0009</strain>
    </source>
</reference>
<comment type="caution">
    <text evidence="1">The sequence shown here is derived from an EMBL/GenBank/DDBJ whole genome shotgun (WGS) entry which is preliminary data.</text>
</comment>
<dbReference type="Proteomes" id="UP000652219">
    <property type="component" value="Unassembled WGS sequence"/>
</dbReference>
<gene>
    <name evidence="1" type="ORF">CSOJ01_15089</name>
</gene>
<evidence type="ECO:0000313" key="2">
    <source>
        <dbReference type="Proteomes" id="UP000652219"/>
    </source>
</evidence>